<gene>
    <name evidence="3" type="ORF">D7Y07_02035</name>
</gene>
<comment type="caution">
    <text evidence="3">The sequence shown here is derived from an EMBL/GenBank/DDBJ whole genome shotgun (WGS) entry which is preliminary data.</text>
</comment>
<dbReference type="InterPro" id="IPR010359">
    <property type="entry name" value="IrrE_HExxH"/>
</dbReference>
<dbReference type="InterPro" id="IPR052345">
    <property type="entry name" value="Rad_response_metalloprotease"/>
</dbReference>
<dbReference type="GO" id="GO:0003677">
    <property type="term" value="F:DNA binding"/>
    <property type="evidence" value="ECO:0007669"/>
    <property type="project" value="InterPro"/>
</dbReference>
<name>A0A3L8ACC0_9BACE</name>
<dbReference type="PANTHER" id="PTHR43236:SF1">
    <property type="entry name" value="BLL7220 PROTEIN"/>
    <property type="match status" value="1"/>
</dbReference>
<proteinExistence type="inferred from homology"/>
<evidence type="ECO:0000313" key="4">
    <source>
        <dbReference type="Proteomes" id="UP000267159"/>
    </source>
</evidence>
<dbReference type="EMBL" id="RAZM01000003">
    <property type="protein sequence ID" value="RLT81604.1"/>
    <property type="molecule type" value="Genomic_DNA"/>
</dbReference>
<dbReference type="PANTHER" id="PTHR43236">
    <property type="entry name" value="ANTITOXIN HIGA1"/>
    <property type="match status" value="1"/>
</dbReference>
<dbReference type="Gene3D" id="1.10.260.40">
    <property type="entry name" value="lambda repressor-like DNA-binding domains"/>
    <property type="match status" value="1"/>
</dbReference>
<dbReference type="SUPFAM" id="SSF47413">
    <property type="entry name" value="lambda repressor-like DNA-binding domains"/>
    <property type="match status" value="1"/>
</dbReference>
<dbReference type="SMART" id="SM00530">
    <property type="entry name" value="HTH_XRE"/>
    <property type="match status" value="1"/>
</dbReference>
<evidence type="ECO:0000259" key="2">
    <source>
        <dbReference type="PROSITE" id="PS50943"/>
    </source>
</evidence>
<dbReference type="InterPro" id="IPR010982">
    <property type="entry name" value="Lambda_DNA-bd_dom_sf"/>
</dbReference>
<dbReference type="Proteomes" id="UP000267159">
    <property type="component" value="Unassembled WGS sequence"/>
</dbReference>
<dbReference type="InterPro" id="IPR001387">
    <property type="entry name" value="Cro/C1-type_HTH"/>
</dbReference>
<evidence type="ECO:0000313" key="3">
    <source>
        <dbReference type="EMBL" id="RLT81604.1"/>
    </source>
</evidence>
<organism evidence="3 4">
    <name type="scientific">Bacteroides acidifaciens</name>
    <dbReference type="NCBI Taxonomy" id="85831"/>
    <lineage>
        <taxon>Bacteria</taxon>
        <taxon>Pseudomonadati</taxon>
        <taxon>Bacteroidota</taxon>
        <taxon>Bacteroidia</taxon>
        <taxon>Bacteroidales</taxon>
        <taxon>Bacteroidaceae</taxon>
        <taxon>Bacteroides</taxon>
    </lineage>
</organism>
<dbReference type="Pfam" id="PF06114">
    <property type="entry name" value="Peptidase_M78"/>
    <property type="match status" value="1"/>
</dbReference>
<dbReference type="CDD" id="cd00093">
    <property type="entry name" value="HTH_XRE"/>
    <property type="match status" value="1"/>
</dbReference>
<sequence length="352" mass="39424">MIKDAENIFGRRLNQARLVKGLTMDELGKRVQPAVTRQAINKYEKGHTLPDSRMLIAFGSALGVKPDYFFRPFTVAVDKIMFNKKAGVSERVIVSIREKVREELERYLEIEELCGSSTVFTLGKKEVGTSDEAREYANEVRTKFGLGLDGISNVIEVLEDNGIKIIEISEDGSFGGLSGYANDIIPVIVVNRNLTSEDKRFTLLHELGHLIMDCPAGTEAKKIEYLCNVFASEMLVPSTVLKGRLGNMRHDISLAELSDIQRQYGASIDTIMLSLKDLRVITGRRYDGYLKKKKLFPDFNAIVEKSLFISETSGRFVRMVYRAIADEIISLSKAASLLNTSVDKVRSQLQLV</sequence>
<evidence type="ECO:0000256" key="1">
    <source>
        <dbReference type="ARBA" id="ARBA00007227"/>
    </source>
</evidence>
<reference evidence="3 4" key="1">
    <citation type="submission" date="2018-09" db="EMBL/GenBank/DDBJ databases">
        <title>Murine metabolic-syndrome-specific gut microbial biobank.</title>
        <authorList>
            <person name="Liu C."/>
        </authorList>
    </citation>
    <scope>NUCLEOTIDE SEQUENCE [LARGE SCALE GENOMIC DNA]</scope>
    <source>
        <strain evidence="3 4">0.1X-D8-26</strain>
    </source>
</reference>
<protein>
    <submittedName>
        <fullName evidence="3">ImmA/IrrE family metallo-endopeptidase</fullName>
    </submittedName>
</protein>
<dbReference type="RefSeq" id="WP_121765743.1">
    <property type="nucleotide sequence ID" value="NZ_CAMRBV010000005.1"/>
</dbReference>
<dbReference type="AlphaFoldDB" id="A0A3L8ACC0"/>
<dbReference type="Gene3D" id="1.10.10.2910">
    <property type="match status" value="1"/>
</dbReference>
<accession>A0A3L8ACC0</accession>
<dbReference type="PROSITE" id="PS50943">
    <property type="entry name" value="HTH_CROC1"/>
    <property type="match status" value="1"/>
</dbReference>
<feature type="domain" description="HTH cro/C1-type" evidence="2">
    <location>
        <begin position="13"/>
        <end position="69"/>
    </location>
</feature>
<dbReference type="Pfam" id="PF01381">
    <property type="entry name" value="HTH_3"/>
    <property type="match status" value="1"/>
</dbReference>
<comment type="similarity">
    <text evidence="1">Belongs to the short-chain fatty acyl-CoA assimilation regulator (ScfR) family.</text>
</comment>